<proteinExistence type="predicted"/>
<name>A0A4C1UVR4_EUMVA</name>
<protein>
    <submittedName>
        <fullName evidence="1">Uncharacterized protein</fullName>
    </submittedName>
</protein>
<dbReference type="AlphaFoldDB" id="A0A4C1UVR4"/>
<gene>
    <name evidence="1" type="ORF">EVAR_94708_1</name>
</gene>
<reference evidence="1 2" key="1">
    <citation type="journal article" date="2019" name="Commun. Biol.">
        <title>The bagworm genome reveals a unique fibroin gene that provides high tensile strength.</title>
        <authorList>
            <person name="Kono N."/>
            <person name="Nakamura H."/>
            <person name="Ohtoshi R."/>
            <person name="Tomita M."/>
            <person name="Numata K."/>
            <person name="Arakawa K."/>
        </authorList>
    </citation>
    <scope>NUCLEOTIDE SEQUENCE [LARGE SCALE GENOMIC DNA]</scope>
</reference>
<evidence type="ECO:0000313" key="2">
    <source>
        <dbReference type="Proteomes" id="UP000299102"/>
    </source>
</evidence>
<dbReference type="EMBL" id="BGZK01000234">
    <property type="protein sequence ID" value="GBP30528.1"/>
    <property type="molecule type" value="Genomic_DNA"/>
</dbReference>
<evidence type="ECO:0000313" key="1">
    <source>
        <dbReference type="EMBL" id="GBP30528.1"/>
    </source>
</evidence>
<accession>A0A4C1UVR4</accession>
<sequence>MVRFTLSSNVDVAYSVLLEQKCGDSSAGAAPRRKSSTSGVSNYSSPYTLHARIRLPLVVFRTKGATARIVNSKQAASRQRRGINFNRSLTEGLGRCVLMRDSQRAPRGIFRRLYVTKVRQFAPRLSDFKGAARRAAGLKGLSGLAHLLTSHRGLKRGINICVVENV</sequence>
<organism evidence="1 2">
    <name type="scientific">Eumeta variegata</name>
    <name type="common">Bagworm moth</name>
    <name type="synonym">Eumeta japonica</name>
    <dbReference type="NCBI Taxonomy" id="151549"/>
    <lineage>
        <taxon>Eukaryota</taxon>
        <taxon>Metazoa</taxon>
        <taxon>Ecdysozoa</taxon>
        <taxon>Arthropoda</taxon>
        <taxon>Hexapoda</taxon>
        <taxon>Insecta</taxon>
        <taxon>Pterygota</taxon>
        <taxon>Neoptera</taxon>
        <taxon>Endopterygota</taxon>
        <taxon>Lepidoptera</taxon>
        <taxon>Glossata</taxon>
        <taxon>Ditrysia</taxon>
        <taxon>Tineoidea</taxon>
        <taxon>Psychidae</taxon>
        <taxon>Oiketicinae</taxon>
        <taxon>Eumeta</taxon>
    </lineage>
</organism>
<keyword evidence="2" id="KW-1185">Reference proteome</keyword>
<comment type="caution">
    <text evidence="1">The sequence shown here is derived from an EMBL/GenBank/DDBJ whole genome shotgun (WGS) entry which is preliminary data.</text>
</comment>
<dbReference type="Proteomes" id="UP000299102">
    <property type="component" value="Unassembled WGS sequence"/>
</dbReference>